<organism evidence="1 2">
    <name type="scientific">Trichomonascus ciferrii</name>
    <dbReference type="NCBI Taxonomy" id="44093"/>
    <lineage>
        <taxon>Eukaryota</taxon>
        <taxon>Fungi</taxon>
        <taxon>Dikarya</taxon>
        <taxon>Ascomycota</taxon>
        <taxon>Saccharomycotina</taxon>
        <taxon>Dipodascomycetes</taxon>
        <taxon>Dipodascales</taxon>
        <taxon>Trichomonascaceae</taxon>
        <taxon>Trichomonascus</taxon>
        <taxon>Trichomonascus ciferrii complex</taxon>
    </lineage>
</organism>
<dbReference type="VEuPathDB" id="FungiDB:TRICI_001829"/>
<reference evidence="1" key="1">
    <citation type="journal article" date="2019" name="G3 (Bethesda)">
        <title>Genome Assemblies of Two Rare Opportunistic Yeast Pathogens: Diutina rugosa (syn. Candida rugosa) and Trichomonascus ciferrii (syn. Candida ciferrii).</title>
        <authorList>
            <person name="Mixao V."/>
            <person name="Saus E."/>
            <person name="Hansen A.P."/>
            <person name="Lass-Florl C."/>
            <person name="Gabaldon T."/>
        </authorList>
    </citation>
    <scope>NUCLEOTIDE SEQUENCE</scope>
    <source>
        <strain evidence="1">CBS 4856</strain>
    </source>
</reference>
<dbReference type="EMBL" id="SWFS01000128">
    <property type="protein sequence ID" value="KAA8916014.1"/>
    <property type="molecule type" value="Genomic_DNA"/>
</dbReference>
<keyword evidence="2" id="KW-1185">Reference proteome</keyword>
<evidence type="ECO:0000313" key="2">
    <source>
        <dbReference type="Proteomes" id="UP000761534"/>
    </source>
</evidence>
<accession>A0A642VCD4</accession>
<protein>
    <submittedName>
        <fullName evidence="1">Uncharacterized protein</fullName>
    </submittedName>
</protein>
<gene>
    <name evidence="1" type="ORF">TRICI_001829</name>
</gene>
<sequence>MSSVDASKQLSFENLDFGKVNDIKHLEAFCEDVIGRLLKLGVSAEIFKTPPSLAEVKIVNRLPENTLMKFWKEETRKSSYTTVPLDGVDHRIREANGQFYATPVENPAGGLICPKLLTDEQVVEFKLLELNVNDPNTQNQRLFTAVERLDKMLVGNPFYDRYRKDKVDSVIYSWEEAEEYYQTYHTSVIVCSSPTVVSQVKKALFLAAMIRVEWATDVPQLLNSLKDWLSYRG</sequence>
<dbReference type="Proteomes" id="UP000761534">
    <property type="component" value="Unassembled WGS sequence"/>
</dbReference>
<evidence type="ECO:0000313" key="1">
    <source>
        <dbReference type="EMBL" id="KAA8916014.1"/>
    </source>
</evidence>
<proteinExistence type="predicted"/>
<comment type="caution">
    <text evidence="1">The sequence shown here is derived from an EMBL/GenBank/DDBJ whole genome shotgun (WGS) entry which is preliminary data.</text>
</comment>
<dbReference type="AlphaFoldDB" id="A0A642VCD4"/>
<name>A0A642VCD4_9ASCO</name>